<dbReference type="Proteomes" id="UP000266673">
    <property type="component" value="Unassembled WGS sequence"/>
</dbReference>
<comment type="caution">
    <text evidence="1">The sequence shown here is derived from an EMBL/GenBank/DDBJ whole genome shotgun (WGS) entry which is preliminary data.</text>
</comment>
<proteinExistence type="predicted"/>
<evidence type="ECO:0000313" key="2">
    <source>
        <dbReference type="Proteomes" id="UP000266673"/>
    </source>
</evidence>
<accession>A0A397V0B6</accession>
<reference evidence="1 2" key="1">
    <citation type="submission" date="2018-06" db="EMBL/GenBank/DDBJ databases">
        <title>Comparative genomics reveals the genomic features of Rhizophagus irregularis, R. cerebriforme, R. diaphanum and Gigaspora rosea, and their symbiotic lifestyle signature.</title>
        <authorList>
            <person name="Morin E."/>
            <person name="San Clemente H."/>
            <person name="Chen E.C.H."/>
            <person name="De La Providencia I."/>
            <person name="Hainaut M."/>
            <person name="Kuo A."/>
            <person name="Kohler A."/>
            <person name="Murat C."/>
            <person name="Tang N."/>
            <person name="Roy S."/>
            <person name="Loubradou J."/>
            <person name="Henrissat B."/>
            <person name="Grigoriev I.V."/>
            <person name="Corradi N."/>
            <person name="Roux C."/>
            <person name="Martin F.M."/>
        </authorList>
    </citation>
    <scope>NUCLEOTIDE SEQUENCE [LARGE SCALE GENOMIC DNA]</scope>
    <source>
        <strain evidence="1 2">DAOM 194757</strain>
    </source>
</reference>
<keyword evidence="2" id="KW-1185">Reference proteome</keyword>
<dbReference type="EMBL" id="QKWP01000787">
    <property type="protein sequence ID" value="RIB14887.1"/>
    <property type="molecule type" value="Genomic_DNA"/>
</dbReference>
<evidence type="ECO:0000313" key="1">
    <source>
        <dbReference type="EMBL" id="RIB14887.1"/>
    </source>
</evidence>
<sequence>MTQNMETDEYMMHCVDINPKKCPTAYEVFEALDELCKRIDESINNPYENIDDNNIKSVEYLDNEALVKINKIIVELHHSSAIRHSFQHTISQACQCYRKFGRIFVDYWSNCALNNDKCKANSENEVKKQLLTIIKGYESKIKKQFLEDDIMKPNPEMPKHPITCILANSSARARSQKSFENGCQQSGGSRDF</sequence>
<organism evidence="1 2">
    <name type="scientific">Gigaspora rosea</name>
    <dbReference type="NCBI Taxonomy" id="44941"/>
    <lineage>
        <taxon>Eukaryota</taxon>
        <taxon>Fungi</taxon>
        <taxon>Fungi incertae sedis</taxon>
        <taxon>Mucoromycota</taxon>
        <taxon>Glomeromycotina</taxon>
        <taxon>Glomeromycetes</taxon>
        <taxon>Diversisporales</taxon>
        <taxon>Gigasporaceae</taxon>
        <taxon>Gigaspora</taxon>
    </lineage>
</organism>
<dbReference type="AlphaFoldDB" id="A0A397V0B6"/>
<gene>
    <name evidence="1" type="ORF">C2G38_2193792</name>
</gene>
<protein>
    <submittedName>
        <fullName evidence="1">Uncharacterized protein</fullName>
    </submittedName>
</protein>
<name>A0A397V0B6_9GLOM</name>